<dbReference type="SUPFAM" id="SSF52540">
    <property type="entry name" value="P-loop containing nucleoside triphosphate hydrolases"/>
    <property type="match status" value="1"/>
</dbReference>
<keyword evidence="1" id="KW-0808">Transferase</keyword>
<comment type="caution">
    <text evidence="1">The sequence shown here is derived from an EMBL/GenBank/DDBJ whole genome shotgun (WGS) entry which is preliminary data.</text>
</comment>
<dbReference type="Gene3D" id="3.40.50.300">
    <property type="entry name" value="P-loop containing nucleotide triphosphate hydrolases"/>
    <property type="match status" value="1"/>
</dbReference>
<evidence type="ECO:0000313" key="1">
    <source>
        <dbReference type="EMBL" id="KAA0016514.1"/>
    </source>
</evidence>
<reference evidence="1 2" key="1">
    <citation type="submission" date="2019-07" db="EMBL/GenBank/DDBJ databases">
        <title>Rhodococcus cavernicolus sp. nov., isolated from a cave.</title>
        <authorList>
            <person name="Lee S.D."/>
        </authorList>
    </citation>
    <scope>NUCLEOTIDE SEQUENCE [LARGE SCALE GENOMIC DNA]</scope>
    <source>
        <strain evidence="1 2">C1-24</strain>
    </source>
</reference>
<dbReference type="InterPro" id="IPR027417">
    <property type="entry name" value="P-loop_NTPase"/>
</dbReference>
<sequence length="363" mass="40976">MPNAYQAPLHCGATLPVVARAVLANRAQIDRPGRAWLGAAASLAIAPWRATERVAVRRRLDRVHVQPPIIVVGHWRSGTTYLHELLSQDPRFGFVSGLQAFHPSTSVLGRHTAARMAERLAPPNRPLDNMAAGPRHPQEDEFAVAALTYASFYHAIPFRRRELELFDRFGSFETARPQDIANFAAAWRSVLEKATLLSDGRRLVLKNPVAMARMPLLRKLAPGARFVHIHRHPYEVLPSAVHAARVSNDYWGLQKIDDGELRAGVVALYRRAVHKYFEDRKDFADNEVVDLSFDDLLADPHSQLQHIYDTLDLGPYEPAQSSIAQHVSSQRTYRRNDYALTQHDRELVAREWGFAAQAWGYPL</sequence>
<evidence type="ECO:0000313" key="2">
    <source>
        <dbReference type="Proteomes" id="UP000322244"/>
    </source>
</evidence>
<dbReference type="EMBL" id="VLNY01000027">
    <property type="protein sequence ID" value="KAA0016514.1"/>
    <property type="molecule type" value="Genomic_DNA"/>
</dbReference>
<organism evidence="1 2">
    <name type="scientific">Antrihabitans cavernicola</name>
    <dbReference type="NCBI Taxonomy" id="2495913"/>
    <lineage>
        <taxon>Bacteria</taxon>
        <taxon>Bacillati</taxon>
        <taxon>Actinomycetota</taxon>
        <taxon>Actinomycetes</taxon>
        <taxon>Mycobacteriales</taxon>
        <taxon>Nocardiaceae</taxon>
        <taxon>Antrihabitans</taxon>
    </lineage>
</organism>
<dbReference type="AlphaFoldDB" id="A0A5A7S574"/>
<dbReference type="InterPro" id="IPR052736">
    <property type="entry name" value="Stf3_sulfotransferase"/>
</dbReference>
<dbReference type="GO" id="GO:0016740">
    <property type="term" value="F:transferase activity"/>
    <property type="evidence" value="ECO:0007669"/>
    <property type="project" value="UniProtKB-KW"/>
</dbReference>
<gene>
    <name evidence="1" type="ORF">FOY51_26250</name>
</gene>
<protein>
    <submittedName>
        <fullName evidence="1">Sulfotransferase</fullName>
    </submittedName>
</protein>
<dbReference type="Pfam" id="PF13469">
    <property type="entry name" value="Sulfotransfer_3"/>
    <property type="match status" value="1"/>
</dbReference>
<name>A0A5A7S574_9NOCA</name>
<dbReference type="OrthoDB" id="9777890at2"/>
<keyword evidence="2" id="KW-1185">Reference proteome</keyword>
<dbReference type="PANTHER" id="PTHR36451">
    <property type="entry name" value="PAPS-DEPENDENT SULFOTRANSFERASE STF3"/>
    <property type="match status" value="1"/>
</dbReference>
<dbReference type="PANTHER" id="PTHR36451:SF1">
    <property type="entry name" value="OMEGA-HYDROXY-BETA-DIHYDROMENAQUINONE-9 SULFOTRANSFERASE STF3"/>
    <property type="match status" value="1"/>
</dbReference>
<dbReference type="RefSeq" id="WP_149433222.1">
    <property type="nucleotide sequence ID" value="NZ_VLNY01000027.1"/>
</dbReference>
<dbReference type="Proteomes" id="UP000322244">
    <property type="component" value="Unassembled WGS sequence"/>
</dbReference>
<proteinExistence type="predicted"/>
<accession>A0A5A7S574</accession>